<dbReference type="PANTHER" id="PTHR28055">
    <property type="entry name" value="ALTERED INHERITANCE OF MITOCHONDRIA PROTEIN 41, MITOCHONDRIAL"/>
    <property type="match status" value="1"/>
</dbReference>
<accession>A0A1W1WUE5</accession>
<dbReference type="Gene3D" id="1.10.10.410">
    <property type="match status" value="1"/>
</dbReference>
<dbReference type="OrthoDB" id="9788127at2"/>
<name>A0A1W1WUE5_9BACT</name>
<proteinExistence type="predicted"/>
<dbReference type="InterPro" id="IPR019004">
    <property type="entry name" value="YqeY/Aim41"/>
</dbReference>
<dbReference type="GO" id="GO:0016884">
    <property type="term" value="F:carbon-nitrogen ligase activity, with glutamine as amido-N-donor"/>
    <property type="evidence" value="ECO:0007669"/>
    <property type="project" value="InterPro"/>
</dbReference>
<evidence type="ECO:0000313" key="1">
    <source>
        <dbReference type="EMBL" id="SMC09650.1"/>
    </source>
</evidence>
<gene>
    <name evidence="1" type="ORF">SAMN05660197_1471</name>
</gene>
<protein>
    <recommendedName>
        <fullName evidence="3">GatB/YqeY domain-containing protein</fullName>
    </recommendedName>
</protein>
<dbReference type="STRING" id="1069081.SAMN05660197_1471"/>
<dbReference type="Proteomes" id="UP000192602">
    <property type="component" value="Unassembled WGS sequence"/>
</dbReference>
<dbReference type="PANTHER" id="PTHR28055:SF1">
    <property type="entry name" value="ALTERED INHERITANCE OF MITOCHONDRIA PROTEIN 41, MITOCHONDRIAL"/>
    <property type="match status" value="1"/>
</dbReference>
<dbReference type="SUPFAM" id="SSF89095">
    <property type="entry name" value="GatB/YqeY motif"/>
    <property type="match status" value="1"/>
</dbReference>
<dbReference type="InterPro" id="IPR003789">
    <property type="entry name" value="Asn/Gln_tRNA_amidoTrase-B-like"/>
</dbReference>
<dbReference type="AlphaFoldDB" id="A0A1W1WUE5"/>
<dbReference type="InterPro" id="IPR042184">
    <property type="entry name" value="YqeY/Aim41_N"/>
</dbReference>
<reference evidence="2" key="1">
    <citation type="submission" date="2017-04" db="EMBL/GenBank/DDBJ databases">
        <authorList>
            <person name="Varghese N."/>
            <person name="Submissions S."/>
        </authorList>
    </citation>
    <scope>NUCLEOTIDE SEQUENCE [LARGE SCALE GENOMIC DNA]</scope>
    <source>
        <strain evidence="2">DSM 16512</strain>
    </source>
</reference>
<evidence type="ECO:0008006" key="3">
    <source>
        <dbReference type="Google" id="ProtNLM"/>
    </source>
</evidence>
<organism evidence="1 2">
    <name type="scientific">Nitratiruptor tergarcus DSM 16512</name>
    <dbReference type="NCBI Taxonomy" id="1069081"/>
    <lineage>
        <taxon>Bacteria</taxon>
        <taxon>Pseudomonadati</taxon>
        <taxon>Campylobacterota</taxon>
        <taxon>Epsilonproteobacteria</taxon>
        <taxon>Nautiliales</taxon>
        <taxon>Nitratiruptoraceae</taxon>
        <taxon>Nitratiruptor</taxon>
    </lineage>
</organism>
<dbReference type="Gene3D" id="1.10.1510.10">
    <property type="entry name" value="Uncharacterised protein YqeY/AIM41 PF09424, N-terminal domain"/>
    <property type="match status" value="1"/>
</dbReference>
<dbReference type="RefSeq" id="WP_084275866.1">
    <property type="nucleotide sequence ID" value="NZ_AP026671.1"/>
</dbReference>
<keyword evidence="2" id="KW-1185">Reference proteome</keyword>
<dbReference type="Pfam" id="PF09424">
    <property type="entry name" value="YqeY"/>
    <property type="match status" value="1"/>
</dbReference>
<dbReference type="InterPro" id="IPR023168">
    <property type="entry name" value="GatB_Yqey_C_2"/>
</dbReference>
<sequence length="148" mass="16920">MSLKEQLQNDLKKAMKEKDTFTRDTIRFLMSAIKQVEVDTRKELSDADIIKIIQKSVKQREEAANQYKEGGREDLYEKEMQEAEILKRYLPKQLSDEELEEELKKIIEEVGASSLKDMGKVMGVATKKLAGVADGKRINQTVKKLLGS</sequence>
<evidence type="ECO:0000313" key="2">
    <source>
        <dbReference type="Proteomes" id="UP000192602"/>
    </source>
</evidence>
<dbReference type="EMBL" id="FWWZ01000001">
    <property type="protein sequence ID" value="SMC09650.1"/>
    <property type="molecule type" value="Genomic_DNA"/>
</dbReference>